<evidence type="ECO:0000259" key="3">
    <source>
        <dbReference type="SMART" id="SM00852"/>
    </source>
</evidence>
<gene>
    <name evidence="4" type="ORF">SAMN04489745_2615</name>
</gene>
<dbReference type="SUPFAM" id="SSF53218">
    <property type="entry name" value="Molybdenum cofactor biosynthesis proteins"/>
    <property type="match status" value="1"/>
</dbReference>
<keyword evidence="2" id="KW-0501">Molybdenum cofactor biosynthesis</keyword>
<dbReference type="InterPro" id="IPR036425">
    <property type="entry name" value="MoaB/Mog-like_dom_sf"/>
</dbReference>
<reference evidence="4 5" key="1">
    <citation type="submission" date="2016-10" db="EMBL/GenBank/DDBJ databases">
        <authorList>
            <person name="de Groot N.N."/>
        </authorList>
    </citation>
    <scope>NUCLEOTIDE SEQUENCE [LARGE SCALE GENOMIC DNA]</scope>
    <source>
        <strain evidence="4 5">DSM 10495</strain>
    </source>
</reference>
<organism evidence="4 5">
    <name type="scientific">Arthrobacter woluwensis</name>
    <dbReference type="NCBI Taxonomy" id="156980"/>
    <lineage>
        <taxon>Bacteria</taxon>
        <taxon>Bacillati</taxon>
        <taxon>Actinomycetota</taxon>
        <taxon>Actinomycetes</taxon>
        <taxon>Micrococcales</taxon>
        <taxon>Micrococcaceae</taxon>
        <taxon>Arthrobacter</taxon>
    </lineage>
</organism>
<dbReference type="UniPathway" id="UPA00344"/>
<dbReference type="InterPro" id="IPR008284">
    <property type="entry name" value="MoCF_biosynth_CS"/>
</dbReference>
<comment type="pathway">
    <text evidence="1">Cofactor biosynthesis; molybdopterin biosynthesis.</text>
</comment>
<name>A0A1H4RPI3_9MICC</name>
<feature type="domain" description="MoaB/Mog" evidence="3">
    <location>
        <begin position="3"/>
        <end position="140"/>
    </location>
</feature>
<dbReference type="PANTHER" id="PTHR43764:SF1">
    <property type="entry name" value="MOLYBDOPTERIN MOLYBDOTRANSFERASE"/>
    <property type="match status" value="1"/>
</dbReference>
<evidence type="ECO:0000313" key="5">
    <source>
        <dbReference type="Proteomes" id="UP000182652"/>
    </source>
</evidence>
<sequence length="151" mass="15273">MASTSAAAGLAEDLTGPVLVDWLREHGFEVGEPLVVPDGAAVGAALRALVQVGSAVVITTGGTGLTPDDLTPEETLPLLDRQVPGLMEAIRAVGLAKTPFAALSRGYAGLAGDCLVVNLPGSPKGVMDGLGVLDPLISHICAQAQGEHHDH</sequence>
<dbReference type="PROSITE" id="PS01078">
    <property type="entry name" value="MOCF_BIOSYNTHESIS_1"/>
    <property type="match status" value="1"/>
</dbReference>
<dbReference type="InterPro" id="IPR001453">
    <property type="entry name" value="MoaB/Mog_dom"/>
</dbReference>
<evidence type="ECO:0000256" key="2">
    <source>
        <dbReference type="ARBA" id="ARBA00023150"/>
    </source>
</evidence>
<dbReference type="STRING" id="156980.SAMN04489745_2615"/>
<evidence type="ECO:0000256" key="1">
    <source>
        <dbReference type="ARBA" id="ARBA00005046"/>
    </source>
</evidence>
<dbReference type="Proteomes" id="UP000182652">
    <property type="component" value="Unassembled WGS sequence"/>
</dbReference>
<dbReference type="Gene3D" id="3.40.980.10">
    <property type="entry name" value="MoaB/Mog-like domain"/>
    <property type="match status" value="1"/>
</dbReference>
<keyword evidence="5" id="KW-1185">Reference proteome</keyword>
<dbReference type="PANTHER" id="PTHR43764">
    <property type="entry name" value="MOLYBDENUM COFACTOR BIOSYNTHESIS"/>
    <property type="match status" value="1"/>
</dbReference>
<dbReference type="GO" id="GO:0006777">
    <property type="term" value="P:Mo-molybdopterin cofactor biosynthetic process"/>
    <property type="evidence" value="ECO:0007669"/>
    <property type="project" value="UniProtKB-KW"/>
</dbReference>
<dbReference type="AlphaFoldDB" id="A0A1H4RPI3"/>
<proteinExistence type="predicted"/>
<dbReference type="InterPro" id="IPR051920">
    <property type="entry name" value="MPT_Adenylyltrnsfr/MoaC-Rel"/>
</dbReference>
<evidence type="ECO:0000313" key="4">
    <source>
        <dbReference type="EMBL" id="SEC33825.1"/>
    </source>
</evidence>
<dbReference type="Pfam" id="PF00994">
    <property type="entry name" value="MoCF_biosynth"/>
    <property type="match status" value="1"/>
</dbReference>
<dbReference type="EMBL" id="FNSN01000003">
    <property type="protein sequence ID" value="SEC33825.1"/>
    <property type="molecule type" value="Genomic_DNA"/>
</dbReference>
<dbReference type="CDD" id="cd00886">
    <property type="entry name" value="MogA_MoaB"/>
    <property type="match status" value="1"/>
</dbReference>
<accession>A0A1H4RPI3</accession>
<dbReference type="NCBIfam" id="TIGR00177">
    <property type="entry name" value="molyb_syn"/>
    <property type="match status" value="1"/>
</dbReference>
<dbReference type="SMART" id="SM00852">
    <property type="entry name" value="MoCF_biosynth"/>
    <property type="match status" value="1"/>
</dbReference>
<protein>
    <submittedName>
        <fullName evidence="4">Molybdenum cofactor synthesis domain-containing protein</fullName>
    </submittedName>
</protein>